<name>A0A7W8MHI9_9CAUL</name>
<dbReference type="EMBL" id="JACHFZ010000003">
    <property type="protein sequence ID" value="MBB5292051.1"/>
    <property type="molecule type" value="Genomic_DNA"/>
</dbReference>
<keyword evidence="4" id="KW-1185">Reference proteome</keyword>
<accession>A0A7W8MHI9</accession>
<feature type="chain" id="PRO_5030846330" evidence="2">
    <location>
        <begin position="24"/>
        <end position="603"/>
    </location>
</feature>
<proteinExistence type="predicted"/>
<dbReference type="Proteomes" id="UP000566663">
    <property type="component" value="Unassembled WGS sequence"/>
</dbReference>
<comment type="caution">
    <text evidence="3">The sequence shown here is derived from an EMBL/GenBank/DDBJ whole genome shotgun (WGS) entry which is preliminary data.</text>
</comment>
<evidence type="ECO:0000313" key="3">
    <source>
        <dbReference type="EMBL" id="MBB5292051.1"/>
    </source>
</evidence>
<dbReference type="PANTHER" id="PTHR33361">
    <property type="entry name" value="GLR0591 PROTEIN"/>
    <property type="match status" value="1"/>
</dbReference>
<dbReference type="PANTHER" id="PTHR33361:SF2">
    <property type="entry name" value="DUF885 DOMAIN-CONTAINING PROTEIN"/>
    <property type="match status" value="1"/>
</dbReference>
<evidence type="ECO:0000256" key="1">
    <source>
        <dbReference type="SAM" id="MobiDB-lite"/>
    </source>
</evidence>
<dbReference type="Pfam" id="PF05960">
    <property type="entry name" value="DUF885"/>
    <property type="match status" value="1"/>
</dbReference>
<keyword evidence="2" id="KW-0732">Signal</keyword>
<evidence type="ECO:0000256" key="2">
    <source>
        <dbReference type="SAM" id="SignalP"/>
    </source>
</evidence>
<dbReference type="RefSeq" id="WP_183254116.1">
    <property type="nucleotide sequence ID" value="NZ_BAAAFF010000002.1"/>
</dbReference>
<evidence type="ECO:0000313" key="4">
    <source>
        <dbReference type="Proteomes" id="UP000566663"/>
    </source>
</evidence>
<feature type="signal peptide" evidence="2">
    <location>
        <begin position="1"/>
        <end position="23"/>
    </location>
</feature>
<dbReference type="InterPro" id="IPR010281">
    <property type="entry name" value="DUF885"/>
</dbReference>
<dbReference type="AlphaFoldDB" id="A0A7W8MHI9"/>
<feature type="region of interest" description="Disordered" evidence="1">
    <location>
        <begin position="21"/>
        <end position="40"/>
    </location>
</feature>
<reference evidence="3 4" key="1">
    <citation type="submission" date="2020-08" db="EMBL/GenBank/DDBJ databases">
        <title>Genomic Encyclopedia of Type Strains, Phase IV (KMG-IV): sequencing the most valuable type-strain genomes for metagenomic binning, comparative biology and taxonomic classification.</title>
        <authorList>
            <person name="Goeker M."/>
        </authorList>
    </citation>
    <scope>NUCLEOTIDE SEQUENCE [LARGE SCALE GENOMIC DNA]</scope>
    <source>
        <strain evidence="3 4">DSM 25335</strain>
    </source>
</reference>
<sequence length="603" mass="66727">MKFVIAIGAAALLAAAAPARAEAAPESTARQTTPEPSRDAEHPALAAILADYEAWLKANDPISAGREGDKAALSRLPDVSRAYELAQAPVLQGFTDRLAAIDPGALNDEDRLNHAFLGRVLERALARIPLDTGRIGAFNSEGGPGQSLAYVASVSRITNREEAEAWIDRLEAMPDFYRHRLDDARRGLDSGLVQPRSVVENALSLMEPEAGYTADTDPLLKPLAALPAAISAADQAALRARAAAVVADRIMPARRAWARFLRDDYLPVAPESLGLVHRPGGRDLYAFLTGGYTTTDLTPDQIHQIGRDEVARIRARMDVEMRAAGWTGDFASFLTFLRTDPQFYATTREGLLEKASEMAKRADDGLPALFGTLPRLPYGVRPVPTEIEANYTTGRYFSGSMENGVAGGYMVNTSRLDQRPLYELPALTLHEAVPGHHLQIALQQEAEEGPYFRKDANVTAFTEGWGLYAEFLGEEMGFYRTPYERFGRLSYEMWRACRLVADTGIHWLGWDIEQARACFRDNSALAPHNIETELQRYIGWPGQATAYKIGEIRLREIRARAERALGDRFDVRRFHDALLVDGPLPLDLLDARMDRWIAEEKGR</sequence>
<protein>
    <submittedName>
        <fullName evidence="3">Uncharacterized protein (DUF885 family)</fullName>
    </submittedName>
</protein>
<organism evidence="3 4">
    <name type="scientific">Brevundimonas basaltis</name>
    <dbReference type="NCBI Taxonomy" id="472166"/>
    <lineage>
        <taxon>Bacteria</taxon>
        <taxon>Pseudomonadati</taxon>
        <taxon>Pseudomonadota</taxon>
        <taxon>Alphaproteobacteria</taxon>
        <taxon>Caulobacterales</taxon>
        <taxon>Caulobacteraceae</taxon>
        <taxon>Brevundimonas</taxon>
    </lineage>
</organism>
<gene>
    <name evidence="3" type="ORF">HNQ67_001571</name>
</gene>